<feature type="coiled-coil region" evidence="3">
    <location>
        <begin position="165"/>
        <end position="199"/>
    </location>
</feature>
<dbReference type="AlphaFoldDB" id="A0A9P8TER1"/>
<dbReference type="PROSITE" id="PS50250">
    <property type="entry name" value="PCI"/>
    <property type="match status" value="1"/>
</dbReference>
<keyword evidence="3" id="KW-0175">Coiled coil</keyword>
<evidence type="ECO:0000313" key="6">
    <source>
        <dbReference type="Proteomes" id="UP000769528"/>
    </source>
</evidence>
<dbReference type="InterPro" id="IPR000717">
    <property type="entry name" value="PCI_dom"/>
</dbReference>
<dbReference type="Proteomes" id="UP000769528">
    <property type="component" value="Unassembled WGS sequence"/>
</dbReference>
<comment type="similarity">
    <text evidence="1">Belongs to the CSN7/EIF3M family. CSN7 subfamily.</text>
</comment>
<evidence type="ECO:0000259" key="4">
    <source>
        <dbReference type="PROSITE" id="PS50250"/>
    </source>
</evidence>
<keyword evidence="2" id="KW-0736">Signalosome</keyword>
<reference evidence="5" key="2">
    <citation type="submission" date="2021-01" db="EMBL/GenBank/DDBJ databases">
        <authorList>
            <person name="Schikora-Tamarit M.A."/>
        </authorList>
    </citation>
    <scope>NUCLEOTIDE SEQUENCE</scope>
    <source>
        <strain evidence="5">CBS6341</strain>
    </source>
</reference>
<dbReference type="EMBL" id="JAEUBF010000694">
    <property type="protein sequence ID" value="KAH3675890.1"/>
    <property type="molecule type" value="Genomic_DNA"/>
</dbReference>
<comment type="caution">
    <text evidence="5">The sequence shown here is derived from an EMBL/GenBank/DDBJ whole genome shotgun (WGS) entry which is preliminary data.</text>
</comment>
<evidence type="ECO:0000313" key="5">
    <source>
        <dbReference type="EMBL" id="KAH3675890.1"/>
    </source>
</evidence>
<evidence type="ECO:0000256" key="3">
    <source>
        <dbReference type="SAM" id="Coils"/>
    </source>
</evidence>
<dbReference type="OrthoDB" id="10265275at2759"/>
<dbReference type="Pfam" id="PF01399">
    <property type="entry name" value="PCI"/>
    <property type="match status" value="1"/>
</dbReference>
<name>A0A9P8TER1_9ASCO</name>
<dbReference type="InterPro" id="IPR045237">
    <property type="entry name" value="COPS7/eIF3m"/>
</dbReference>
<gene>
    <name evidence="5" type="ORF">WICMUC_002460</name>
</gene>
<evidence type="ECO:0000256" key="1">
    <source>
        <dbReference type="ARBA" id="ARBA00008482"/>
    </source>
</evidence>
<feature type="domain" description="PCI" evidence="4">
    <location>
        <begin position="1"/>
        <end position="134"/>
    </location>
</feature>
<organism evidence="5 6">
    <name type="scientific">Wickerhamomyces mucosus</name>
    <dbReference type="NCBI Taxonomy" id="1378264"/>
    <lineage>
        <taxon>Eukaryota</taxon>
        <taxon>Fungi</taxon>
        <taxon>Dikarya</taxon>
        <taxon>Ascomycota</taxon>
        <taxon>Saccharomycotina</taxon>
        <taxon>Saccharomycetes</taxon>
        <taxon>Phaffomycetales</taxon>
        <taxon>Wickerhamomycetaceae</taxon>
        <taxon>Wickerhamomyces</taxon>
    </lineage>
</organism>
<sequence length="235" mass="27133">MTQTERILKLLEDENTFGFNEIRLNPEFEQLFAGEETLINTVELFCFGDYQDYITNNSHYLNLKSGAIFKLKQLTLISEALMNNEFSYDHLKEKVHISTNSELERLIIEAIYSNIIDAKINSHNQLIKVNTCIGRDVLSVDDYNFGKLKNLYPNVKSNEDLYEGLLQFQNKIIKAEEYLEKINSQLKSKQSQNNEEEDETISNASVTPSLSRFSISSITNKILDSQSRKRKIGNK</sequence>
<dbReference type="PANTHER" id="PTHR15350:SF5">
    <property type="entry name" value="COP9 SIGNALOSOME COMPLEX SUBUNIT 7"/>
    <property type="match status" value="1"/>
</dbReference>
<evidence type="ECO:0000256" key="2">
    <source>
        <dbReference type="ARBA" id="ARBA00022790"/>
    </source>
</evidence>
<protein>
    <recommendedName>
        <fullName evidence="4">PCI domain-containing protein</fullName>
    </recommendedName>
</protein>
<dbReference type="PANTHER" id="PTHR15350">
    <property type="entry name" value="COP9 SIGNALOSOME COMPLEX SUBUNIT 7/DENDRITIC CELL PROTEIN GA17"/>
    <property type="match status" value="1"/>
</dbReference>
<proteinExistence type="inferred from homology"/>
<dbReference type="GO" id="GO:0008180">
    <property type="term" value="C:COP9 signalosome"/>
    <property type="evidence" value="ECO:0007669"/>
    <property type="project" value="UniProtKB-KW"/>
</dbReference>
<reference evidence="5" key="1">
    <citation type="journal article" date="2021" name="Open Biol.">
        <title>Shared evolutionary footprints suggest mitochondrial oxidative damage underlies multiple complex I losses in fungi.</title>
        <authorList>
            <person name="Schikora-Tamarit M.A."/>
            <person name="Marcet-Houben M."/>
            <person name="Nosek J."/>
            <person name="Gabaldon T."/>
        </authorList>
    </citation>
    <scope>NUCLEOTIDE SEQUENCE</scope>
    <source>
        <strain evidence="5">CBS6341</strain>
    </source>
</reference>
<accession>A0A9P8TER1</accession>
<keyword evidence="6" id="KW-1185">Reference proteome</keyword>